<proteinExistence type="predicted"/>
<dbReference type="Proteomes" id="UP000189661">
    <property type="component" value="Chromosome"/>
</dbReference>
<sequence length="65" mass="7518">MLKNLSKKIVKSITADRSKEFYDWLEVEKALEIPFYFSDLGVPGQLGTNENNDGRIRLRYPKGIN</sequence>
<evidence type="ECO:0000313" key="1">
    <source>
        <dbReference type="EMBL" id="AQU78996.1"/>
    </source>
</evidence>
<organism evidence="1 2">
    <name type="scientific">Planococcus faecalis</name>
    <dbReference type="NCBI Taxonomy" id="1598147"/>
    <lineage>
        <taxon>Bacteria</taxon>
        <taxon>Bacillati</taxon>
        <taxon>Bacillota</taxon>
        <taxon>Bacilli</taxon>
        <taxon>Bacillales</taxon>
        <taxon>Caryophanaceae</taxon>
        <taxon>Planococcus</taxon>
    </lineage>
</organism>
<keyword evidence="2" id="KW-1185">Reference proteome</keyword>
<gene>
    <name evidence="1" type="ORF">AJGP001_06870</name>
</gene>
<accession>A0ABM6IQW9</accession>
<reference evidence="1 2" key="1">
    <citation type="submission" date="2017-01" db="EMBL/GenBank/DDBJ databases">
        <title>Planococcus faecalis genome complete sequence.</title>
        <authorList>
            <person name="Lee P.C."/>
        </authorList>
    </citation>
    <scope>NUCLEOTIDE SEQUENCE [LARGE SCALE GENOMIC DNA]</scope>
    <source>
        <strain evidence="1 2">AJ003</strain>
    </source>
</reference>
<evidence type="ECO:0000313" key="2">
    <source>
        <dbReference type="Proteomes" id="UP000189661"/>
    </source>
</evidence>
<protein>
    <recommendedName>
        <fullName evidence="3">Transposase</fullName>
    </recommendedName>
</protein>
<dbReference type="EMBL" id="CP019401">
    <property type="protein sequence ID" value="AQU78996.1"/>
    <property type="molecule type" value="Genomic_DNA"/>
</dbReference>
<evidence type="ECO:0008006" key="3">
    <source>
        <dbReference type="Google" id="ProtNLM"/>
    </source>
</evidence>
<name>A0ABM6IQW9_9BACL</name>